<keyword evidence="8" id="KW-0464">Manganese</keyword>
<evidence type="ECO:0000256" key="15">
    <source>
        <dbReference type="ARBA" id="ARBA00048994"/>
    </source>
</evidence>
<dbReference type="GO" id="GO:0006508">
    <property type="term" value="P:proteolysis"/>
    <property type="evidence" value="ECO:0007669"/>
    <property type="project" value="UniProtKB-KW"/>
</dbReference>
<organism evidence="17 18">
    <name type="scientific">Meloidogyne hapla</name>
    <name type="common">Root-knot nematode worm</name>
    <dbReference type="NCBI Taxonomy" id="6305"/>
    <lineage>
        <taxon>Eukaryota</taxon>
        <taxon>Metazoa</taxon>
        <taxon>Ecdysozoa</taxon>
        <taxon>Nematoda</taxon>
        <taxon>Chromadorea</taxon>
        <taxon>Rhabditida</taxon>
        <taxon>Tylenchina</taxon>
        <taxon>Tylenchomorpha</taxon>
        <taxon>Tylenchoidea</taxon>
        <taxon>Meloidogynidae</taxon>
        <taxon>Meloidogyninae</taxon>
        <taxon>Meloidogyne</taxon>
    </lineage>
</organism>
<evidence type="ECO:0000256" key="4">
    <source>
        <dbReference type="ARBA" id="ARBA00022723"/>
    </source>
</evidence>
<dbReference type="AlphaFoldDB" id="A0A1I8B8W5"/>
<keyword evidence="3" id="KW-0645">Protease</keyword>
<dbReference type="InterPro" id="IPR052433">
    <property type="entry name" value="X-Pro_dipept-like"/>
</dbReference>
<dbReference type="InterPro" id="IPR029149">
    <property type="entry name" value="Creatin/AminoP/Spt16_N"/>
</dbReference>
<keyword evidence="5" id="KW-0378">Hydrolase</keyword>
<dbReference type="SMART" id="SM01011">
    <property type="entry name" value="AMP_N"/>
    <property type="match status" value="1"/>
</dbReference>
<dbReference type="InterPro" id="IPR036005">
    <property type="entry name" value="Creatinase/aminopeptidase-like"/>
</dbReference>
<comment type="catalytic activity">
    <reaction evidence="15">
        <text>Xaa-L-Pro dipeptide + H2O = an L-alpha-amino acid + L-proline</text>
        <dbReference type="Rhea" id="RHEA:76407"/>
        <dbReference type="ChEBI" id="CHEBI:15377"/>
        <dbReference type="ChEBI" id="CHEBI:59869"/>
        <dbReference type="ChEBI" id="CHEBI:60039"/>
        <dbReference type="ChEBI" id="CHEBI:195196"/>
        <dbReference type="EC" id="3.4.13.9"/>
    </reaction>
</comment>
<dbReference type="Proteomes" id="UP000095281">
    <property type="component" value="Unplaced"/>
</dbReference>
<evidence type="ECO:0000256" key="2">
    <source>
        <dbReference type="ARBA" id="ARBA00011738"/>
    </source>
</evidence>
<dbReference type="Gene3D" id="3.90.230.10">
    <property type="entry name" value="Creatinase/methionine aminopeptidase superfamily"/>
    <property type="match status" value="1"/>
</dbReference>
<dbReference type="OMA" id="DAHALFF"/>
<evidence type="ECO:0000256" key="6">
    <source>
        <dbReference type="ARBA" id="ARBA00022997"/>
    </source>
</evidence>
<evidence type="ECO:0000256" key="14">
    <source>
        <dbReference type="ARBA" id="ARBA00044351"/>
    </source>
</evidence>
<evidence type="ECO:0000256" key="5">
    <source>
        <dbReference type="ARBA" id="ARBA00022801"/>
    </source>
</evidence>
<keyword evidence="4" id="KW-0479">Metal-binding</keyword>
<comment type="subunit">
    <text evidence="2">Homodimer.</text>
</comment>
<dbReference type="SUPFAM" id="SSF55920">
    <property type="entry name" value="Creatinase/aminopeptidase"/>
    <property type="match status" value="1"/>
</dbReference>
<keyword evidence="17" id="KW-1185">Reference proteome</keyword>
<evidence type="ECO:0000256" key="11">
    <source>
        <dbReference type="ARBA" id="ARBA00044141"/>
    </source>
</evidence>
<dbReference type="GO" id="GO:0102009">
    <property type="term" value="F:proline dipeptidase activity"/>
    <property type="evidence" value="ECO:0007669"/>
    <property type="project" value="UniProtKB-EC"/>
</dbReference>
<dbReference type="GO" id="GO:0030145">
    <property type="term" value="F:manganese ion binding"/>
    <property type="evidence" value="ECO:0007669"/>
    <property type="project" value="InterPro"/>
</dbReference>
<evidence type="ECO:0000256" key="10">
    <source>
        <dbReference type="ARBA" id="ARBA00044051"/>
    </source>
</evidence>
<evidence type="ECO:0000256" key="1">
    <source>
        <dbReference type="ARBA" id="ARBA00001936"/>
    </source>
</evidence>
<dbReference type="PANTHER" id="PTHR48480">
    <property type="match status" value="1"/>
</dbReference>
<evidence type="ECO:0000313" key="17">
    <source>
        <dbReference type="Proteomes" id="UP000095281"/>
    </source>
</evidence>
<evidence type="ECO:0000256" key="3">
    <source>
        <dbReference type="ARBA" id="ARBA00022670"/>
    </source>
</evidence>
<dbReference type="GO" id="GO:0070006">
    <property type="term" value="F:metalloaminopeptidase activity"/>
    <property type="evidence" value="ECO:0007669"/>
    <property type="project" value="InterPro"/>
</dbReference>
<name>A0A1I8B8W5_MELHA</name>
<reference evidence="18" key="1">
    <citation type="submission" date="2016-11" db="UniProtKB">
        <authorList>
            <consortium name="WormBaseParasite"/>
        </authorList>
    </citation>
    <scope>IDENTIFICATION</scope>
</reference>
<evidence type="ECO:0000313" key="18">
    <source>
        <dbReference type="WBParaSite" id="MhA1_Contig1639.frz3.fgene1"/>
    </source>
</evidence>
<sequence>MSFSRGPNTLKINSKLFIENRQRLINVLKNNIGGDFKGIFILLESGKEKTRYNTDFGEIAFRQESYFFWTFGVHEPGCYGAIDITSGKSFLFPPKLSPDYAIWDGKIQNEQWFLNKYKVDQVVFHENGSKIIETLNACSPIKRVLLLRAENTDSGIVLEPPSKIPGLDKLEINTKILYPIMAELRVIKTDLEIEVLKYASKCANEAHKELMRHVKPNMFEYQMESLFRHISYYGGGCRHLGYTCIAATGCNAAILHYGHAGAPNDRQFNDGDLCLFDMGPEYNCYGSDVTCTFPANGKFTEKQKLIYNAVYRANRTVFKEAKPGIRWTEMHLLAERIILEDLQAGGLLNGKIEEMLEKRIGAIFMPHGLGHFMGLDIHDVGGYLGDALPRSDKSGLKSLRTTRILKEKMCITIEPGCYFIDTLLDKAFADPELSKYLVKEKIEEFRGFGGVRIEDDIIIMTNGNINMNAELPRTVEEIEEFMSLNNKNCFKINL</sequence>
<dbReference type="InterPro" id="IPR000994">
    <property type="entry name" value="Pept_M24"/>
</dbReference>
<comment type="cofactor">
    <cofactor evidence="1">
        <name>Mn(2+)</name>
        <dbReference type="ChEBI" id="CHEBI:29035"/>
    </cofactor>
</comment>
<evidence type="ECO:0000256" key="7">
    <source>
        <dbReference type="ARBA" id="ARBA00023049"/>
    </source>
</evidence>
<dbReference type="SUPFAM" id="SSF53092">
    <property type="entry name" value="Creatinase/prolidase N-terminal domain"/>
    <property type="match status" value="1"/>
</dbReference>
<dbReference type="FunFam" id="3.90.230.10:FF:000002">
    <property type="entry name" value="Xaa-Pro aminopeptidase 3"/>
    <property type="match status" value="1"/>
</dbReference>
<dbReference type="WBParaSite" id="MhA1_Contig1639.frz3.fgene1">
    <property type="protein sequence ID" value="MhA1_Contig1639.frz3.fgene1"/>
    <property type="gene ID" value="MhA1_Contig1639.frz3.fgene1"/>
</dbReference>
<dbReference type="Pfam" id="PF05195">
    <property type="entry name" value="AMP_N"/>
    <property type="match status" value="1"/>
</dbReference>
<evidence type="ECO:0000256" key="8">
    <source>
        <dbReference type="ARBA" id="ARBA00023211"/>
    </source>
</evidence>
<protein>
    <recommendedName>
        <fullName evidence="11">Xaa-Pro dipeptidase</fullName>
        <ecNumber evidence="10">3.4.13.9</ecNumber>
    </recommendedName>
    <alternativeName>
        <fullName evidence="14">Imidodipeptidase</fullName>
    </alternativeName>
    <alternativeName>
        <fullName evidence="12">Peptidase D</fullName>
    </alternativeName>
    <alternativeName>
        <fullName evidence="13">Proline dipeptidase</fullName>
    </alternativeName>
</protein>
<dbReference type="PANTHER" id="PTHR48480:SF2">
    <property type="entry name" value="PEPTIDASE D"/>
    <property type="match status" value="1"/>
</dbReference>
<keyword evidence="7" id="KW-0482">Metalloprotease</keyword>
<evidence type="ECO:0000256" key="12">
    <source>
        <dbReference type="ARBA" id="ARBA00044252"/>
    </source>
</evidence>
<evidence type="ECO:0000256" key="13">
    <source>
        <dbReference type="ARBA" id="ARBA00044284"/>
    </source>
</evidence>
<dbReference type="EC" id="3.4.13.9" evidence="10"/>
<proteinExistence type="inferred from homology"/>
<evidence type="ECO:0000259" key="16">
    <source>
        <dbReference type="SMART" id="SM01011"/>
    </source>
</evidence>
<dbReference type="Gene3D" id="3.40.350.10">
    <property type="entry name" value="Creatinase/prolidase N-terminal domain"/>
    <property type="match status" value="1"/>
</dbReference>
<feature type="domain" description="Aminopeptidase P N-terminal" evidence="16">
    <location>
        <begin position="12"/>
        <end position="155"/>
    </location>
</feature>
<dbReference type="Pfam" id="PF00557">
    <property type="entry name" value="Peptidase_M24"/>
    <property type="match status" value="1"/>
</dbReference>
<evidence type="ECO:0000256" key="9">
    <source>
        <dbReference type="ARBA" id="ARBA00043990"/>
    </source>
</evidence>
<keyword evidence="6" id="KW-0224">Dipeptidase</keyword>
<accession>A0A1I8B8W5</accession>
<comment type="similarity">
    <text evidence="9">Belongs to the peptidase M24B family. Eukaryotic-type prolidase subfamily.</text>
</comment>
<dbReference type="InterPro" id="IPR007865">
    <property type="entry name" value="Aminopep_P_N"/>
</dbReference>
<dbReference type="CDD" id="cd01087">
    <property type="entry name" value="Prolidase"/>
    <property type="match status" value="1"/>
</dbReference>